<dbReference type="EMBL" id="UINC01080025">
    <property type="protein sequence ID" value="SVC22587.1"/>
    <property type="molecule type" value="Genomic_DNA"/>
</dbReference>
<evidence type="ECO:0000259" key="1">
    <source>
        <dbReference type="Pfam" id="PF00117"/>
    </source>
</evidence>
<protein>
    <recommendedName>
        <fullName evidence="1">Glutamine amidotransferase domain-containing protein</fullName>
    </recommendedName>
</protein>
<dbReference type="PRINTS" id="PR00096">
    <property type="entry name" value="GATASE"/>
</dbReference>
<proteinExistence type="predicted"/>
<gene>
    <name evidence="2" type="ORF">METZ01_LOCUS275441</name>
</gene>
<dbReference type="SUPFAM" id="SSF52317">
    <property type="entry name" value="Class I glutamine amidotransferase-like"/>
    <property type="match status" value="1"/>
</dbReference>
<dbReference type="Pfam" id="PF00117">
    <property type="entry name" value="GATase"/>
    <property type="match status" value="1"/>
</dbReference>
<evidence type="ECO:0000313" key="2">
    <source>
        <dbReference type="EMBL" id="SVC22587.1"/>
    </source>
</evidence>
<organism evidence="2">
    <name type="scientific">marine metagenome</name>
    <dbReference type="NCBI Taxonomy" id="408172"/>
    <lineage>
        <taxon>unclassified sequences</taxon>
        <taxon>metagenomes</taxon>
        <taxon>ecological metagenomes</taxon>
    </lineage>
</organism>
<dbReference type="AlphaFoldDB" id="A0A382KHZ5"/>
<reference evidence="2" key="1">
    <citation type="submission" date="2018-05" db="EMBL/GenBank/DDBJ databases">
        <authorList>
            <person name="Lanie J.A."/>
            <person name="Ng W.-L."/>
            <person name="Kazmierczak K.M."/>
            <person name="Andrzejewski T.M."/>
            <person name="Davidsen T.M."/>
            <person name="Wayne K.J."/>
            <person name="Tettelin H."/>
            <person name="Glass J.I."/>
            <person name="Rusch D."/>
            <person name="Podicherti R."/>
            <person name="Tsui H.-C.T."/>
            <person name="Winkler M.E."/>
        </authorList>
    </citation>
    <scope>NUCLEOTIDE SEQUENCE</scope>
</reference>
<dbReference type="InterPro" id="IPR029062">
    <property type="entry name" value="Class_I_gatase-like"/>
</dbReference>
<feature type="domain" description="Glutamine amidotransferase" evidence="1">
    <location>
        <begin position="14"/>
        <end position="64"/>
    </location>
</feature>
<dbReference type="PRINTS" id="PR00097">
    <property type="entry name" value="ANTSNTHASEII"/>
</dbReference>
<dbReference type="InterPro" id="IPR017926">
    <property type="entry name" value="GATASE"/>
</dbReference>
<name>A0A382KHZ5_9ZZZZ</name>
<dbReference type="Gene3D" id="3.40.50.880">
    <property type="match status" value="1"/>
</dbReference>
<accession>A0A382KHZ5</accession>
<dbReference type="PROSITE" id="PS51273">
    <property type="entry name" value="GATASE_TYPE_1"/>
    <property type="match status" value="1"/>
</dbReference>
<sequence length="68" mass="7854">MGNFDEVYVSNYFEINKNKLHRSSMVVFSPGPGEPRDYPKSSSIYFQMKGKKKILGICLGFQQILFNE</sequence>
<feature type="non-terminal residue" evidence="2">
    <location>
        <position position="68"/>
    </location>
</feature>